<dbReference type="RefSeq" id="XP_040694509.1">
    <property type="nucleotide sequence ID" value="XM_040836981.1"/>
</dbReference>
<reference evidence="3" key="1">
    <citation type="journal article" date="2017" name="Genome Biol.">
        <title>Comparative genomics reveals high biological diversity and specific adaptations in the industrially and medically important fungal genus Aspergillus.</title>
        <authorList>
            <person name="de Vries R.P."/>
            <person name="Riley R."/>
            <person name="Wiebenga A."/>
            <person name="Aguilar-Osorio G."/>
            <person name="Amillis S."/>
            <person name="Uchima C.A."/>
            <person name="Anderluh G."/>
            <person name="Asadollahi M."/>
            <person name="Askin M."/>
            <person name="Barry K."/>
            <person name="Battaglia E."/>
            <person name="Bayram O."/>
            <person name="Benocci T."/>
            <person name="Braus-Stromeyer S.A."/>
            <person name="Caldana C."/>
            <person name="Canovas D."/>
            <person name="Cerqueira G.C."/>
            <person name="Chen F."/>
            <person name="Chen W."/>
            <person name="Choi C."/>
            <person name="Clum A."/>
            <person name="Dos Santos R.A."/>
            <person name="Damasio A.R."/>
            <person name="Diallinas G."/>
            <person name="Emri T."/>
            <person name="Fekete E."/>
            <person name="Flipphi M."/>
            <person name="Freyberg S."/>
            <person name="Gallo A."/>
            <person name="Gournas C."/>
            <person name="Habgood R."/>
            <person name="Hainaut M."/>
            <person name="Harispe M.L."/>
            <person name="Henrissat B."/>
            <person name="Hilden K.S."/>
            <person name="Hope R."/>
            <person name="Hossain A."/>
            <person name="Karabika E."/>
            <person name="Karaffa L."/>
            <person name="Karanyi Z."/>
            <person name="Krasevec N."/>
            <person name="Kuo A."/>
            <person name="Kusch H."/>
            <person name="LaButti K."/>
            <person name="Lagendijk E.L."/>
            <person name="Lapidus A."/>
            <person name="Levasseur A."/>
            <person name="Lindquist E."/>
            <person name="Lipzen A."/>
            <person name="Logrieco A.F."/>
            <person name="MacCabe A."/>
            <person name="Maekelae M.R."/>
            <person name="Malavazi I."/>
            <person name="Melin P."/>
            <person name="Meyer V."/>
            <person name="Mielnichuk N."/>
            <person name="Miskei M."/>
            <person name="Molnar A.P."/>
            <person name="Mule G."/>
            <person name="Ngan C.Y."/>
            <person name="Orejas M."/>
            <person name="Orosz E."/>
            <person name="Ouedraogo J.P."/>
            <person name="Overkamp K.M."/>
            <person name="Park H.-S."/>
            <person name="Perrone G."/>
            <person name="Piumi F."/>
            <person name="Punt P.J."/>
            <person name="Ram A.F."/>
            <person name="Ramon A."/>
            <person name="Rauscher S."/>
            <person name="Record E."/>
            <person name="Riano-Pachon D.M."/>
            <person name="Robert V."/>
            <person name="Roehrig J."/>
            <person name="Ruller R."/>
            <person name="Salamov A."/>
            <person name="Salih N.S."/>
            <person name="Samson R.A."/>
            <person name="Sandor E."/>
            <person name="Sanguinetti M."/>
            <person name="Schuetze T."/>
            <person name="Sepcic K."/>
            <person name="Shelest E."/>
            <person name="Sherlock G."/>
            <person name="Sophianopoulou V."/>
            <person name="Squina F.M."/>
            <person name="Sun H."/>
            <person name="Susca A."/>
            <person name="Todd R.B."/>
            <person name="Tsang A."/>
            <person name="Unkles S.E."/>
            <person name="van de Wiele N."/>
            <person name="van Rossen-Uffink D."/>
            <person name="Oliveira J.V."/>
            <person name="Vesth T.C."/>
            <person name="Visser J."/>
            <person name="Yu J.-H."/>
            <person name="Zhou M."/>
            <person name="Andersen M.R."/>
            <person name="Archer D.B."/>
            <person name="Baker S.E."/>
            <person name="Benoit I."/>
            <person name="Brakhage A.A."/>
            <person name="Braus G.H."/>
            <person name="Fischer R."/>
            <person name="Frisvad J.C."/>
            <person name="Goldman G.H."/>
            <person name="Houbraken J."/>
            <person name="Oakley B."/>
            <person name="Pocsi I."/>
            <person name="Scazzocchio C."/>
            <person name="Seiboth B."/>
            <person name="vanKuyk P.A."/>
            <person name="Wortman J."/>
            <person name="Dyer P.S."/>
            <person name="Grigoriev I.V."/>
        </authorList>
    </citation>
    <scope>NUCLEOTIDE SEQUENCE [LARGE SCALE GENOMIC DNA]</scope>
    <source>
        <strain evidence="3">DTO 134E9</strain>
    </source>
</reference>
<dbReference type="OrthoDB" id="1001765at2759"/>
<dbReference type="STRING" id="1073089.A0A1L9S126"/>
<organism evidence="2 3">
    <name type="scientific">Aspergillus wentii DTO 134E9</name>
    <dbReference type="NCBI Taxonomy" id="1073089"/>
    <lineage>
        <taxon>Eukaryota</taxon>
        <taxon>Fungi</taxon>
        <taxon>Dikarya</taxon>
        <taxon>Ascomycota</taxon>
        <taxon>Pezizomycotina</taxon>
        <taxon>Eurotiomycetes</taxon>
        <taxon>Eurotiomycetidae</taxon>
        <taxon>Eurotiales</taxon>
        <taxon>Aspergillaceae</taxon>
        <taxon>Aspergillus</taxon>
        <taxon>Aspergillus subgen. Cremei</taxon>
    </lineage>
</organism>
<evidence type="ECO:0000313" key="2">
    <source>
        <dbReference type="EMBL" id="OJJ40833.1"/>
    </source>
</evidence>
<gene>
    <name evidence="2" type="ORF">ASPWEDRAFT_47564</name>
</gene>
<dbReference type="EMBL" id="KV878209">
    <property type="protein sequence ID" value="OJJ40833.1"/>
    <property type="molecule type" value="Genomic_DNA"/>
</dbReference>
<accession>A0A1L9S126</accession>
<dbReference type="AlphaFoldDB" id="A0A1L9S126"/>
<proteinExistence type="predicted"/>
<keyword evidence="1" id="KW-0732">Signal</keyword>
<dbReference type="Pfam" id="PF13668">
    <property type="entry name" value="Ferritin_2"/>
    <property type="match status" value="1"/>
</dbReference>
<dbReference type="GeneID" id="63752829"/>
<feature type="signal peptide" evidence="1">
    <location>
        <begin position="1"/>
        <end position="15"/>
    </location>
</feature>
<dbReference type="Proteomes" id="UP000184383">
    <property type="component" value="Unassembled WGS sequence"/>
</dbReference>
<dbReference type="VEuPathDB" id="FungiDB:ASPWEDRAFT_47564"/>
<evidence type="ECO:0000313" key="3">
    <source>
        <dbReference type="Proteomes" id="UP000184383"/>
    </source>
</evidence>
<name>A0A1L9S126_ASPWE</name>
<protein>
    <submittedName>
        <fullName evidence="2">Uncharacterized protein</fullName>
    </submittedName>
</protein>
<sequence>MHLPLILSLSTLSLALPTNPVTAIPGSSSLFTTYPGKQTPLASNYTKVIPATKTGPPGQDDLLFQNLLAAEWSIYTFYQQGVEAFSASNFTDIGFPNTTYERLTQVRDNEAGHVRIFQDQISDTSLKPGPCRYNYNFNNNPITYLALQEYLEVSSMAFLTGLARQANLNASKSALMAIGQVESRHNTWSLIENWKTSPFSGPSDTVYPHANHILELTRNFIIPGSCPSQNPVYPNPQPKLITMGYDKNSTTARPGSRIRFTFSETPKFESGKDYYAVFFHGVEPVSVPFNVKDWTVTIPKFDATSIIIAVIADEKGAVNEDSVIAGPLILLEQPASLTLSF</sequence>
<evidence type="ECO:0000256" key="1">
    <source>
        <dbReference type="SAM" id="SignalP"/>
    </source>
</evidence>
<keyword evidence="3" id="KW-1185">Reference proteome</keyword>
<feature type="chain" id="PRO_5012815356" evidence="1">
    <location>
        <begin position="16"/>
        <end position="341"/>
    </location>
</feature>